<dbReference type="Proteomes" id="UP000322530">
    <property type="component" value="Unassembled WGS sequence"/>
</dbReference>
<reference evidence="1 2" key="1">
    <citation type="submission" date="2019-01" db="EMBL/GenBank/DDBJ databases">
        <title>Draft genome sequence of Dictyobacter sp. Uno17.</title>
        <authorList>
            <person name="Wang C.M."/>
            <person name="Zheng Y."/>
            <person name="Sakai Y."/>
            <person name="Abe K."/>
            <person name="Yokota A."/>
            <person name="Yabe S."/>
        </authorList>
    </citation>
    <scope>NUCLEOTIDE SEQUENCE [LARGE SCALE GENOMIC DNA]</scope>
    <source>
        <strain evidence="1 2">Uno17</strain>
    </source>
</reference>
<evidence type="ECO:0000313" key="2">
    <source>
        <dbReference type="Proteomes" id="UP000322530"/>
    </source>
</evidence>
<accession>A0A5A5TKR8</accession>
<sequence length="54" mass="5635">MPGSVNQLISDGEILDTTLQSTPEECVAHLIALANERGGPDNSTAIVARISLSE</sequence>
<dbReference type="EMBL" id="BIXY01000133">
    <property type="protein sequence ID" value="GCF11686.1"/>
    <property type="molecule type" value="Genomic_DNA"/>
</dbReference>
<evidence type="ECO:0000313" key="1">
    <source>
        <dbReference type="EMBL" id="GCF11686.1"/>
    </source>
</evidence>
<proteinExistence type="predicted"/>
<keyword evidence="2" id="KW-1185">Reference proteome</keyword>
<dbReference type="AlphaFoldDB" id="A0A5A5TKR8"/>
<evidence type="ECO:0008006" key="3">
    <source>
        <dbReference type="Google" id="ProtNLM"/>
    </source>
</evidence>
<name>A0A5A5TKR8_9CHLR</name>
<organism evidence="1 2">
    <name type="scientific">Dictyobacter arantiisoli</name>
    <dbReference type="NCBI Taxonomy" id="2014874"/>
    <lineage>
        <taxon>Bacteria</taxon>
        <taxon>Bacillati</taxon>
        <taxon>Chloroflexota</taxon>
        <taxon>Ktedonobacteria</taxon>
        <taxon>Ktedonobacterales</taxon>
        <taxon>Dictyobacteraceae</taxon>
        <taxon>Dictyobacter</taxon>
    </lineage>
</organism>
<comment type="caution">
    <text evidence="1">The sequence shown here is derived from an EMBL/GenBank/DDBJ whole genome shotgun (WGS) entry which is preliminary data.</text>
</comment>
<gene>
    <name evidence="1" type="ORF">KDI_52500</name>
</gene>
<dbReference type="InterPro" id="IPR036457">
    <property type="entry name" value="PPM-type-like_dom_sf"/>
</dbReference>
<dbReference type="RefSeq" id="WP_172632465.1">
    <property type="nucleotide sequence ID" value="NZ_BIXY01000133.1"/>
</dbReference>
<protein>
    <recommendedName>
        <fullName evidence="3">PPM-type phosphatase domain-containing protein</fullName>
    </recommendedName>
</protein>
<dbReference type="Gene3D" id="3.60.40.10">
    <property type="entry name" value="PPM-type phosphatase domain"/>
    <property type="match status" value="1"/>
</dbReference>
<dbReference type="SUPFAM" id="SSF81606">
    <property type="entry name" value="PP2C-like"/>
    <property type="match status" value="1"/>
</dbReference>